<dbReference type="InterPro" id="IPR011009">
    <property type="entry name" value="Kinase-like_dom_sf"/>
</dbReference>
<dbReference type="GO" id="GO:0061630">
    <property type="term" value="F:ubiquitin protein ligase activity"/>
    <property type="evidence" value="ECO:0007669"/>
    <property type="project" value="UniProtKB-EC"/>
</dbReference>
<accession>A0ABD1FL69</accession>
<evidence type="ECO:0000256" key="3">
    <source>
        <dbReference type="ARBA" id="ARBA00022786"/>
    </source>
</evidence>
<dbReference type="Gene3D" id="1.10.510.10">
    <property type="entry name" value="Transferase(Phosphotransferase) domain 1"/>
    <property type="match status" value="1"/>
</dbReference>
<evidence type="ECO:0000256" key="2">
    <source>
        <dbReference type="ARBA" id="ARBA00012483"/>
    </source>
</evidence>
<dbReference type="PANTHER" id="PTHR45647">
    <property type="entry name" value="OS02G0152300 PROTEIN"/>
    <property type="match status" value="1"/>
</dbReference>
<proteinExistence type="predicted"/>
<dbReference type="Proteomes" id="UP001567538">
    <property type="component" value="Unassembled WGS sequence"/>
</dbReference>
<dbReference type="SUPFAM" id="SSF56112">
    <property type="entry name" value="Protein kinase-like (PK-like)"/>
    <property type="match status" value="1"/>
</dbReference>
<comment type="caution">
    <text evidence="4">The sequence shown here is derived from an EMBL/GenBank/DDBJ whole genome shotgun (WGS) entry which is preliminary data.</text>
</comment>
<sequence>MKNISICGIGSARRDLEYIDPESLETGELTPESDVYSFGMVLLRLLTARAATGAVRDVKCALERDTVSQVWPVLEPMRELCSASASSSVDSGSQRKMLLHSLLWSLIKYGCHEGSAYSWRRVSAIPLFLFHIYIFKYIYAHSISCLRDAVQSPAISRSVCF</sequence>
<dbReference type="PANTHER" id="PTHR45647:SF22">
    <property type="entry name" value="U-BOX DOMAIN-CONTAINING PROTEIN 32"/>
    <property type="match status" value="1"/>
</dbReference>
<evidence type="ECO:0000256" key="1">
    <source>
        <dbReference type="ARBA" id="ARBA00000900"/>
    </source>
</evidence>
<evidence type="ECO:0000313" key="4">
    <source>
        <dbReference type="EMBL" id="KAL1531408.1"/>
    </source>
</evidence>
<evidence type="ECO:0000313" key="5">
    <source>
        <dbReference type="Proteomes" id="UP001567538"/>
    </source>
</evidence>
<dbReference type="EC" id="2.3.2.27" evidence="2"/>
<gene>
    <name evidence="4" type="ORF">AAHA92_31550</name>
</gene>
<keyword evidence="3" id="KW-0833">Ubl conjugation pathway</keyword>
<protein>
    <recommendedName>
        <fullName evidence="2">RING-type E3 ubiquitin transferase</fullName>
        <ecNumber evidence="2">2.3.2.27</ecNumber>
    </recommendedName>
</protein>
<dbReference type="EMBL" id="JBEAFC010000014">
    <property type="protein sequence ID" value="KAL1531408.1"/>
    <property type="molecule type" value="Genomic_DNA"/>
</dbReference>
<organism evidence="4 5">
    <name type="scientific">Salvia divinorum</name>
    <name type="common">Maria pastora</name>
    <name type="synonym">Diviner's sage</name>
    <dbReference type="NCBI Taxonomy" id="28513"/>
    <lineage>
        <taxon>Eukaryota</taxon>
        <taxon>Viridiplantae</taxon>
        <taxon>Streptophyta</taxon>
        <taxon>Embryophyta</taxon>
        <taxon>Tracheophyta</taxon>
        <taxon>Spermatophyta</taxon>
        <taxon>Magnoliopsida</taxon>
        <taxon>eudicotyledons</taxon>
        <taxon>Gunneridae</taxon>
        <taxon>Pentapetalae</taxon>
        <taxon>asterids</taxon>
        <taxon>lamiids</taxon>
        <taxon>Lamiales</taxon>
        <taxon>Lamiaceae</taxon>
        <taxon>Nepetoideae</taxon>
        <taxon>Mentheae</taxon>
        <taxon>Salviinae</taxon>
        <taxon>Salvia</taxon>
        <taxon>Salvia subgen. Calosphace</taxon>
    </lineage>
</organism>
<reference evidence="4 5" key="1">
    <citation type="submission" date="2024-06" db="EMBL/GenBank/DDBJ databases">
        <title>A chromosome level genome sequence of Diviner's sage (Salvia divinorum).</title>
        <authorList>
            <person name="Ford S.A."/>
            <person name="Ro D.-K."/>
            <person name="Ness R.W."/>
            <person name="Phillips M.A."/>
        </authorList>
    </citation>
    <scope>NUCLEOTIDE SEQUENCE [LARGE SCALE GENOMIC DNA]</scope>
    <source>
        <strain evidence="4">SAF-2024a</strain>
        <tissue evidence="4">Leaf</tissue>
    </source>
</reference>
<keyword evidence="5" id="KW-1185">Reference proteome</keyword>
<dbReference type="AlphaFoldDB" id="A0ABD1FL69"/>
<name>A0ABD1FL69_SALDI</name>
<comment type="catalytic activity">
    <reaction evidence="1">
        <text>S-ubiquitinyl-[E2 ubiquitin-conjugating enzyme]-L-cysteine + [acceptor protein]-L-lysine = [E2 ubiquitin-conjugating enzyme]-L-cysteine + N(6)-ubiquitinyl-[acceptor protein]-L-lysine.</text>
        <dbReference type="EC" id="2.3.2.27"/>
    </reaction>
</comment>
<dbReference type="InterPro" id="IPR051348">
    <property type="entry name" value="U-box_ubiquitin_ligases"/>
</dbReference>